<dbReference type="InterPro" id="IPR029056">
    <property type="entry name" value="Ribokinase-like"/>
</dbReference>
<dbReference type="PROSITE" id="PS00584">
    <property type="entry name" value="PFKB_KINASES_2"/>
    <property type="match status" value="1"/>
</dbReference>
<dbReference type="PANTHER" id="PTHR43085:SF57">
    <property type="entry name" value="CARBOHYDRATE KINASE PFKB DOMAIN-CONTAINING PROTEIN"/>
    <property type="match status" value="1"/>
</dbReference>
<dbReference type="Proteomes" id="UP000318878">
    <property type="component" value="Unassembled WGS sequence"/>
</dbReference>
<feature type="domain" description="Carbohydrate kinase PfkB" evidence="4">
    <location>
        <begin position="21"/>
        <end position="286"/>
    </location>
</feature>
<dbReference type="InterPro" id="IPR011611">
    <property type="entry name" value="PfkB_dom"/>
</dbReference>
<keyword evidence="3 5" id="KW-0418">Kinase</keyword>
<evidence type="ECO:0000256" key="1">
    <source>
        <dbReference type="ARBA" id="ARBA00010688"/>
    </source>
</evidence>
<reference evidence="5 6" key="1">
    <citation type="submission" date="2019-02" db="EMBL/GenBank/DDBJ databases">
        <title>Deep-cultivation of Planctomycetes and their phenomic and genomic characterization uncovers novel biology.</title>
        <authorList>
            <person name="Wiegand S."/>
            <person name="Jogler M."/>
            <person name="Boedeker C."/>
            <person name="Pinto D."/>
            <person name="Vollmers J."/>
            <person name="Rivas-Marin E."/>
            <person name="Kohn T."/>
            <person name="Peeters S.H."/>
            <person name="Heuer A."/>
            <person name="Rast P."/>
            <person name="Oberbeckmann S."/>
            <person name="Bunk B."/>
            <person name="Jeske O."/>
            <person name="Meyerdierks A."/>
            <person name="Storesund J.E."/>
            <person name="Kallscheuer N."/>
            <person name="Luecker S."/>
            <person name="Lage O.M."/>
            <person name="Pohl T."/>
            <person name="Merkel B.J."/>
            <person name="Hornburger P."/>
            <person name="Mueller R.-W."/>
            <person name="Bruemmer F."/>
            <person name="Labrenz M."/>
            <person name="Spormann A.M."/>
            <person name="Op Den Camp H."/>
            <person name="Overmann J."/>
            <person name="Amann R."/>
            <person name="Jetten M.S.M."/>
            <person name="Mascher T."/>
            <person name="Medema M.H."/>
            <person name="Devos D.P."/>
            <person name="Kaster A.-K."/>
            <person name="Ovreas L."/>
            <person name="Rohde M."/>
            <person name="Galperin M.Y."/>
            <person name="Jogler C."/>
        </authorList>
    </citation>
    <scope>NUCLEOTIDE SEQUENCE [LARGE SCALE GENOMIC DNA]</scope>
    <source>
        <strain evidence="5 6">Enr8</strain>
    </source>
</reference>
<dbReference type="InterPro" id="IPR002173">
    <property type="entry name" value="Carboh/pur_kinase_PfkB_CS"/>
</dbReference>
<accession>A0A5C5UTJ9</accession>
<dbReference type="EMBL" id="SJPF01000007">
    <property type="protein sequence ID" value="TWT29721.1"/>
    <property type="molecule type" value="Genomic_DNA"/>
</dbReference>
<evidence type="ECO:0000256" key="3">
    <source>
        <dbReference type="ARBA" id="ARBA00022777"/>
    </source>
</evidence>
<name>A0A5C5UTJ9_9BACT</name>
<dbReference type="RefSeq" id="WP_146436713.1">
    <property type="nucleotide sequence ID" value="NZ_SJPF01000007.1"/>
</dbReference>
<dbReference type="Gene3D" id="3.40.1190.20">
    <property type="match status" value="1"/>
</dbReference>
<dbReference type="AlphaFoldDB" id="A0A5C5UTJ9"/>
<gene>
    <name evidence="5" type="primary">ydjH_2</name>
    <name evidence="5" type="ORF">Enr8_49090</name>
</gene>
<dbReference type="OrthoDB" id="9813569at2"/>
<comment type="similarity">
    <text evidence="1">Belongs to the carbohydrate kinase PfkB family.</text>
</comment>
<evidence type="ECO:0000313" key="6">
    <source>
        <dbReference type="Proteomes" id="UP000318878"/>
    </source>
</evidence>
<dbReference type="SUPFAM" id="SSF53613">
    <property type="entry name" value="Ribokinase-like"/>
    <property type="match status" value="1"/>
</dbReference>
<dbReference type="CDD" id="cd01167">
    <property type="entry name" value="bac_FRK"/>
    <property type="match status" value="1"/>
</dbReference>
<evidence type="ECO:0000256" key="2">
    <source>
        <dbReference type="ARBA" id="ARBA00022679"/>
    </source>
</evidence>
<comment type="caution">
    <text evidence="5">The sequence shown here is derived from an EMBL/GenBank/DDBJ whole genome shotgun (WGS) entry which is preliminary data.</text>
</comment>
<protein>
    <submittedName>
        <fullName evidence="5">Putative sugar kinase YdjH</fullName>
        <ecNumber evidence="5">2.7.1.-</ecNumber>
    </submittedName>
</protein>
<evidence type="ECO:0000259" key="4">
    <source>
        <dbReference type="Pfam" id="PF00294"/>
    </source>
</evidence>
<dbReference type="GO" id="GO:0016301">
    <property type="term" value="F:kinase activity"/>
    <property type="evidence" value="ECO:0007669"/>
    <property type="project" value="UniProtKB-KW"/>
</dbReference>
<organism evidence="5 6">
    <name type="scientific">Blastopirellula retiformator</name>
    <dbReference type="NCBI Taxonomy" id="2527970"/>
    <lineage>
        <taxon>Bacteria</taxon>
        <taxon>Pseudomonadati</taxon>
        <taxon>Planctomycetota</taxon>
        <taxon>Planctomycetia</taxon>
        <taxon>Pirellulales</taxon>
        <taxon>Pirellulaceae</taxon>
        <taxon>Blastopirellula</taxon>
    </lineage>
</organism>
<sequence length="294" mass="31909">MTDSRPVIGLGEILWDCFPDERRPGGAPANFAFHAKQLGLQGTVLSRVGVDELGDEFLQYLAKHGLSDQYVQRDPDHATGQVRVEFVDGDPNYTFVDDVAWDHLEFTPETAVLCSKAAAICFGTLAQRNRNSQAMIYDCLRAAPHDAWKIYDINLRPPWFAKETIESSLALANALKLNEDEVHYLAENFGLPAEIEPFAAEVQKFFGLNAVCITLGGDGCLVARGEEQSRQRGVPIEIADTVGAGDSFTAAIAHGLVHEKPVAAMAGFANQIAALVASHAGAMPDLRDKIAEIC</sequence>
<dbReference type="EC" id="2.7.1.-" evidence="5"/>
<proteinExistence type="inferred from homology"/>
<keyword evidence="2 5" id="KW-0808">Transferase</keyword>
<dbReference type="PANTHER" id="PTHR43085">
    <property type="entry name" value="HEXOKINASE FAMILY MEMBER"/>
    <property type="match status" value="1"/>
</dbReference>
<evidence type="ECO:0000313" key="5">
    <source>
        <dbReference type="EMBL" id="TWT29721.1"/>
    </source>
</evidence>
<keyword evidence="6" id="KW-1185">Reference proteome</keyword>
<dbReference type="InterPro" id="IPR050306">
    <property type="entry name" value="PfkB_Carbo_kinase"/>
</dbReference>
<dbReference type="Pfam" id="PF00294">
    <property type="entry name" value="PfkB"/>
    <property type="match status" value="1"/>
</dbReference>